<name>A0A2Z6RKP5_9GLOM</name>
<reference evidence="2 3" key="1">
    <citation type="submission" date="2017-11" db="EMBL/GenBank/DDBJ databases">
        <title>The genome of Rhizophagus clarus HR1 reveals common genetic basis of auxotrophy among arbuscular mycorrhizal fungi.</title>
        <authorList>
            <person name="Kobayashi Y."/>
        </authorList>
    </citation>
    <scope>NUCLEOTIDE SEQUENCE [LARGE SCALE GENOMIC DNA]</scope>
    <source>
        <strain evidence="2 3">HR1</strain>
    </source>
</reference>
<dbReference type="AlphaFoldDB" id="A0A2Z6RKP5"/>
<organism evidence="2 3">
    <name type="scientific">Rhizophagus clarus</name>
    <dbReference type="NCBI Taxonomy" id="94130"/>
    <lineage>
        <taxon>Eukaryota</taxon>
        <taxon>Fungi</taxon>
        <taxon>Fungi incertae sedis</taxon>
        <taxon>Mucoromycota</taxon>
        <taxon>Glomeromycotina</taxon>
        <taxon>Glomeromycetes</taxon>
        <taxon>Glomerales</taxon>
        <taxon>Glomeraceae</taxon>
        <taxon>Rhizophagus</taxon>
    </lineage>
</organism>
<proteinExistence type="predicted"/>
<dbReference type="EMBL" id="BEXD01003880">
    <property type="protein sequence ID" value="GBC03336.1"/>
    <property type="molecule type" value="Genomic_DNA"/>
</dbReference>
<gene>
    <name evidence="2" type="ORF">RclHR1_05080002</name>
</gene>
<evidence type="ECO:0000256" key="1">
    <source>
        <dbReference type="SAM" id="Coils"/>
    </source>
</evidence>
<evidence type="ECO:0000313" key="3">
    <source>
        <dbReference type="Proteomes" id="UP000247702"/>
    </source>
</evidence>
<sequence>MSNLTNQKSTFRPIAPKPQELVQDSDVIAVVSFTPLEVQEVTAPTTDTLTAVTTTKISKKKNGQKAEKVGSVEEETGWDDTSTGLLLSFLEDNFDIYKKNKSNFAKTVVTKVFPGKLWEQIKNKLSRLVTKYNEIKEKESQTGREAQAKWKWFERLDALFGTRENQNPPCLVDGFSDDAQLFREKRTEIKEEVPEKKDIQITNKKRKSLSQDPLAEAMISISNTRQIIWEKRLASENEHFEKRQLVEKEIREAEATFKREELEVERIKAQTLQKKMEFDMEQSRNGISAKKIKNWN</sequence>
<evidence type="ECO:0000313" key="2">
    <source>
        <dbReference type="EMBL" id="GBC03336.1"/>
    </source>
</evidence>
<accession>A0A2Z6RKP5</accession>
<keyword evidence="1" id="KW-0175">Coiled coil</keyword>
<keyword evidence="3" id="KW-1185">Reference proteome</keyword>
<feature type="coiled-coil region" evidence="1">
    <location>
        <begin position="243"/>
        <end position="270"/>
    </location>
</feature>
<dbReference type="Proteomes" id="UP000247702">
    <property type="component" value="Unassembled WGS sequence"/>
</dbReference>
<comment type="caution">
    <text evidence="2">The sequence shown here is derived from an EMBL/GenBank/DDBJ whole genome shotgun (WGS) entry which is preliminary data.</text>
</comment>
<protein>
    <submittedName>
        <fullName evidence="2">Uncharacterized protein</fullName>
    </submittedName>
</protein>